<sequence length="136" mass="15494">MLKDELVGAAADAGSRSRGTTEELKILEPGNDQYTYILIQTFIGCLEYTCLATRRLSPTIYQMEIALLWLLLIRSTTGFQFLRWNALESQRRFHEQNLLTETIAMRCDGGGGRCDGGERQRGSDGREEVEEERKEE</sequence>
<evidence type="ECO:0000313" key="2">
    <source>
        <dbReference type="EMBL" id="KZV40510.1"/>
    </source>
</evidence>
<gene>
    <name evidence="2" type="ORF">F511_12492</name>
</gene>
<protein>
    <submittedName>
        <fullName evidence="2">Uncharacterized protein</fullName>
    </submittedName>
</protein>
<organism evidence="2 3">
    <name type="scientific">Dorcoceras hygrometricum</name>
    <dbReference type="NCBI Taxonomy" id="472368"/>
    <lineage>
        <taxon>Eukaryota</taxon>
        <taxon>Viridiplantae</taxon>
        <taxon>Streptophyta</taxon>
        <taxon>Embryophyta</taxon>
        <taxon>Tracheophyta</taxon>
        <taxon>Spermatophyta</taxon>
        <taxon>Magnoliopsida</taxon>
        <taxon>eudicotyledons</taxon>
        <taxon>Gunneridae</taxon>
        <taxon>Pentapetalae</taxon>
        <taxon>asterids</taxon>
        <taxon>lamiids</taxon>
        <taxon>Lamiales</taxon>
        <taxon>Gesneriaceae</taxon>
        <taxon>Didymocarpoideae</taxon>
        <taxon>Trichosporeae</taxon>
        <taxon>Loxocarpinae</taxon>
        <taxon>Dorcoceras</taxon>
    </lineage>
</organism>
<feature type="compositionally biased region" description="Basic and acidic residues" evidence="1">
    <location>
        <begin position="115"/>
        <end position="136"/>
    </location>
</feature>
<feature type="region of interest" description="Disordered" evidence="1">
    <location>
        <begin position="108"/>
        <end position="136"/>
    </location>
</feature>
<dbReference type="AlphaFoldDB" id="A0A2Z7C7A1"/>
<evidence type="ECO:0000313" key="3">
    <source>
        <dbReference type="Proteomes" id="UP000250235"/>
    </source>
</evidence>
<proteinExistence type="predicted"/>
<reference evidence="2 3" key="1">
    <citation type="journal article" date="2015" name="Proc. Natl. Acad. Sci. U.S.A.">
        <title>The resurrection genome of Boea hygrometrica: A blueprint for survival of dehydration.</title>
        <authorList>
            <person name="Xiao L."/>
            <person name="Yang G."/>
            <person name="Zhang L."/>
            <person name="Yang X."/>
            <person name="Zhao S."/>
            <person name="Ji Z."/>
            <person name="Zhou Q."/>
            <person name="Hu M."/>
            <person name="Wang Y."/>
            <person name="Chen M."/>
            <person name="Xu Y."/>
            <person name="Jin H."/>
            <person name="Xiao X."/>
            <person name="Hu G."/>
            <person name="Bao F."/>
            <person name="Hu Y."/>
            <person name="Wan P."/>
            <person name="Li L."/>
            <person name="Deng X."/>
            <person name="Kuang T."/>
            <person name="Xiang C."/>
            <person name="Zhu J.K."/>
            <person name="Oliver M.J."/>
            <person name="He Y."/>
        </authorList>
    </citation>
    <scope>NUCLEOTIDE SEQUENCE [LARGE SCALE GENOMIC DNA]</scope>
    <source>
        <strain evidence="3">cv. XS01</strain>
    </source>
</reference>
<dbReference type="EMBL" id="KQ999956">
    <property type="protein sequence ID" value="KZV40510.1"/>
    <property type="molecule type" value="Genomic_DNA"/>
</dbReference>
<keyword evidence="3" id="KW-1185">Reference proteome</keyword>
<evidence type="ECO:0000256" key="1">
    <source>
        <dbReference type="SAM" id="MobiDB-lite"/>
    </source>
</evidence>
<accession>A0A2Z7C7A1</accession>
<dbReference type="Proteomes" id="UP000250235">
    <property type="component" value="Unassembled WGS sequence"/>
</dbReference>
<name>A0A2Z7C7A1_9LAMI</name>